<reference evidence="1 2" key="1">
    <citation type="journal article" date="2024" name="Environ. Microbiol.">
        <title>Novel evolutionary insights on the interactions of the Holosporales (Alphaproteobacteria) with eukaryotic hosts from comparative genomics.</title>
        <authorList>
            <person name="Giovannini M."/>
            <person name="Petroni G."/>
            <person name="Castelli M."/>
        </authorList>
    </citation>
    <scope>NUCLEOTIDE SEQUENCE [LARGE SCALE GENOMIC DNA]</scope>
    <source>
        <strain evidence="1 2">US_Bl 15I1</strain>
    </source>
</reference>
<protein>
    <submittedName>
        <fullName evidence="1">Uncharacterized protein</fullName>
    </submittedName>
</protein>
<accession>A0ABZ2C2Y4</accession>
<proteinExistence type="predicted"/>
<keyword evidence="2" id="KW-1185">Reference proteome</keyword>
<name>A0ABZ2C2Y4_9PROT</name>
<dbReference type="EMBL" id="CP133270">
    <property type="protein sequence ID" value="WVX66016.1"/>
    <property type="molecule type" value="Genomic_DNA"/>
</dbReference>
<evidence type="ECO:0000313" key="2">
    <source>
        <dbReference type="Proteomes" id="UP001330434"/>
    </source>
</evidence>
<gene>
    <name evidence="1" type="ORF">Bealeia1_00186</name>
</gene>
<evidence type="ECO:0000313" key="1">
    <source>
        <dbReference type="EMBL" id="WVX66016.1"/>
    </source>
</evidence>
<sequence length="69" mass="7736">MSRHKCTKSLYRSFLQASSVRYSGLALSEVSPIPLSHDSVNRWLSSSALRPSECGILLNLLLTRKNLVF</sequence>
<dbReference type="Proteomes" id="UP001330434">
    <property type="component" value="Chromosome"/>
</dbReference>
<organism evidence="1 2">
    <name type="scientific">Candidatus Bealeia paramacronuclearis</name>
    <dbReference type="NCBI Taxonomy" id="1921001"/>
    <lineage>
        <taxon>Bacteria</taxon>
        <taxon>Pseudomonadati</taxon>
        <taxon>Pseudomonadota</taxon>
        <taxon>Alphaproteobacteria</taxon>
        <taxon>Holosporales</taxon>
        <taxon>Holosporaceae</taxon>
        <taxon>Candidatus Bealeia</taxon>
    </lineage>
</organism>